<organism evidence="2 3">
    <name type="scientific">[Eubacterium] hominis</name>
    <dbReference type="NCBI Taxonomy" id="2764325"/>
    <lineage>
        <taxon>Bacteria</taxon>
        <taxon>Bacillati</taxon>
        <taxon>Bacillota</taxon>
        <taxon>Erysipelotrichia</taxon>
        <taxon>Erysipelotrichales</taxon>
        <taxon>Erysipelotrichaceae</taxon>
        <taxon>Amedibacillus</taxon>
    </lineage>
</organism>
<keyword evidence="1" id="KW-0472">Membrane</keyword>
<evidence type="ECO:0000313" key="3">
    <source>
        <dbReference type="Proteomes" id="UP000515856"/>
    </source>
</evidence>
<sequence>MDDLHKVRRRIAQRRIGFEEEEHRKGPHIFRFLYHTVMLMMFVCVAVLALLLNEKLHLVEMPAFMKELHLEELSSWLPLEDFLELKDQSVSSPVSYTKVKEDTYRNDTNTVNNLYDGVVLHIQKMENQDVSIVMKQDNGVVTTYEGVKDVSVKENERILKDKVLGTYQDQIMISFMKDNRKLDMHEATQD</sequence>
<gene>
    <name evidence="2" type="ORF">H9Q80_15070</name>
</gene>
<keyword evidence="3" id="KW-1185">Reference proteome</keyword>
<dbReference type="AlphaFoldDB" id="A0A7G9GL72"/>
<reference evidence="2 3" key="1">
    <citation type="submission" date="2020-08" db="EMBL/GenBank/DDBJ databases">
        <authorList>
            <person name="Liu C."/>
            <person name="Sun Q."/>
        </authorList>
    </citation>
    <scope>NUCLEOTIDE SEQUENCE [LARGE SCALE GENOMIC DNA]</scope>
    <source>
        <strain evidence="2 3">NSJ-61</strain>
    </source>
</reference>
<keyword evidence="1" id="KW-1133">Transmembrane helix</keyword>
<protein>
    <submittedName>
        <fullName evidence="2">Peptidoglycan DD-metalloendopeptidase family protein</fullName>
    </submittedName>
</protein>
<dbReference type="RefSeq" id="WP_117452428.1">
    <property type="nucleotide sequence ID" value="NZ_CP060636.1"/>
</dbReference>
<evidence type="ECO:0000256" key="1">
    <source>
        <dbReference type="SAM" id="Phobius"/>
    </source>
</evidence>
<feature type="transmembrane region" description="Helical" evidence="1">
    <location>
        <begin position="32"/>
        <end position="52"/>
    </location>
</feature>
<dbReference type="KEGG" id="ehn:H9Q80_15070"/>
<dbReference type="Proteomes" id="UP000515856">
    <property type="component" value="Chromosome"/>
</dbReference>
<name>A0A7G9GL72_9FIRM</name>
<dbReference type="EMBL" id="CP060636">
    <property type="protein sequence ID" value="QNM11554.1"/>
    <property type="molecule type" value="Genomic_DNA"/>
</dbReference>
<proteinExistence type="predicted"/>
<evidence type="ECO:0000313" key="2">
    <source>
        <dbReference type="EMBL" id="QNM11554.1"/>
    </source>
</evidence>
<keyword evidence="1" id="KW-0812">Transmembrane</keyword>
<accession>A0A7G9GL72</accession>